<organism evidence="6 7">
    <name type="scientific">Gossypium australe</name>
    <dbReference type="NCBI Taxonomy" id="47621"/>
    <lineage>
        <taxon>Eukaryota</taxon>
        <taxon>Viridiplantae</taxon>
        <taxon>Streptophyta</taxon>
        <taxon>Embryophyta</taxon>
        <taxon>Tracheophyta</taxon>
        <taxon>Spermatophyta</taxon>
        <taxon>Magnoliopsida</taxon>
        <taxon>eudicotyledons</taxon>
        <taxon>Gunneridae</taxon>
        <taxon>Pentapetalae</taxon>
        <taxon>rosids</taxon>
        <taxon>malvids</taxon>
        <taxon>Malvales</taxon>
        <taxon>Malvaceae</taxon>
        <taxon>Malvoideae</taxon>
        <taxon>Gossypium</taxon>
    </lineage>
</organism>
<feature type="compositionally biased region" description="Low complexity" evidence="4">
    <location>
        <begin position="105"/>
        <end position="115"/>
    </location>
</feature>
<proteinExistence type="inferred from homology"/>
<evidence type="ECO:0000256" key="4">
    <source>
        <dbReference type="SAM" id="MobiDB-lite"/>
    </source>
</evidence>
<dbReference type="PROSITE" id="PS51858">
    <property type="entry name" value="PPPDE"/>
    <property type="match status" value="1"/>
</dbReference>
<feature type="region of interest" description="Disordered" evidence="4">
    <location>
        <begin position="95"/>
        <end position="115"/>
    </location>
</feature>
<evidence type="ECO:0000256" key="2">
    <source>
        <dbReference type="ARBA" id="ARBA00022670"/>
    </source>
</evidence>
<name>A0A5B6WD54_9ROSI</name>
<protein>
    <submittedName>
        <fullName evidence="6">DeSI-like protein</fullName>
    </submittedName>
</protein>
<dbReference type="GO" id="GO:0006508">
    <property type="term" value="P:proteolysis"/>
    <property type="evidence" value="ECO:0007669"/>
    <property type="project" value="UniProtKB-KW"/>
</dbReference>
<keyword evidence="2" id="KW-0645">Protease</keyword>
<reference evidence="7" key="1">
    <citation type="journal article" date="2019" name="Plant Biotechnol. J.">
        <title>Genome sequencing of the Australian wild diploid species Gossypium australe highlights disease resistance and delayed gland morphogenesis.</title>
        <authorList>
            <person name="Cai Y."/>
            <person name="Cai X."/>
            <person name="Wang Q."/>
            <person name="Wang P."/>
            <person name="Zhang Y."/>
            <person name="Cai C."/>
            <person name="Xu Y."/>
            <person name="Wang K."/>
            <person name="Zhou Z."/>
            <person name="Wang C."/>
            <person name="Geng S."/>
            <person name="Li B."/>
            <person name="Dong Q."/>
            <person name="Hou Y."/>
            <person name="Wang H."/>
            <person name="Ai P."/>
            <person name="Liu Z."/>
            <person name="Yi F."/>
            <person name="Sun M."/>
            <person name="An G."/>
            <person name="Cheng J."/>
            <person name="Zhang Y."/>
            <person name="Shi Q."/>
            <person name="Xie Y."/>
            <person name="Shi X."/>
            <person name="Chang Y."/>
            <person name="Huang F."/>
            <person name="Chen Y."/>
            <person name="Hong S."/>
            <person name="Mi L."/>
            <person name="Sun Q."/>
            <person name="Zhang L."/>
            <person name="Zhou B."/>
            <person name="Peng R."/>
            <person name="Zhang X."/>
            <person name="Liu F."/>
        </authorList>
    </citation>
    <scope>NUCLEOTIDE SEQUENCE [LARGE SCALE GENOMIC DNA]</scope>
    <source>
        <strain evidence="7">cv. PA1801</strain>
    </source>
</reference>
<evidence type="ECO:0000256" key="3">
    <source>
        <dbReference type="ARBA" id="ARBA00022801"/>
    </source>
</evidence>
<evidence type="ECO:0000313" key="7">
    <source>
        <dbReference type="Proteomes" id="UP000325315"/>
    </source>
</evidence>
<comment type="similarity">
    <text evidence="1">Belongs to the DeSI family.</text>
</comment>
<dbReference type="GO" id="GO:0008233">
    <property type="term" value="F:peptidase activity"/>
    <property type="evidence" value="ECO:0007669"/>
    <property type="project" value="UniProtKB-KW"/>
</dbReference>
<evidence type="ECO:0000313" key="6">
    <source>
        <dbReference type="EMBL" id="KAA3479363.1"/>
    </source>
</evidence>
<comment type="caution">
    <text evidence="6">The sequence shown here is derived from an EMBL/GenBank/DDBJ whole genome shotgun (WGS) entry which is preliminary data.</text>
</comment>
<dbReference type="AlphaFoldDB" id="A0A5B6WD54"/>
<feature type="domain" description="PPPDE" evidence="5">
    <location>
        <begin position="1"/>
        <end position="70"/>
    </location>
</feature>
<dbReference type="InterPro" id="IPR042266">
    <property type="entry name" value="PPPDE_sf"/>
</dbReference>
<dbReference type="Gene3D" id="3.90.1720.30">
    <property type="entry name" value="PPPDE domains"/>
    <property type="match status" value="1"/>
</dbReference>
<dbReference type="OrthoDB" id="21221at2759"/>
<dbReference type="Proteomes" id="UP000325315">
    <property type="component" value="Unassembled WGS sequence"/>
</dbReference>
<dbReference type="PANTHER" id="PTHR12378:SF7">
    <property type="entry name" value="DESUMOYLATING ISOPEPTIDASE 1"/>
    <property type="match status" value="1"/>
</dbReference>
<sequence>MYLQEINPRYTAETYSLLTHNCNNFSNEVAQFLVGSNIPDYILQLPNENLETTLRAGAIPQVPQFRPSVSAQSSQSTTISVNWCSISSQPKEVDNKVKEVKTSKKIIPPSKPTGT</sequence>
<keyword evidence="3" id="KW-0378">Hydrolase</keyword>
<keyword evidence="7" id="KW-1185">Reference proteome</keyword>
<evidence type="ECO:0000259" key="5">
    <source>
        <dbReference type="PROSITE" id="PS51858"/>
    </source>
</evidence>
<dbReference type="EMBL" id="SMMG02000003">
    <property type="protein sequence ID" value="KAA3479363.1"/>
    <property type="molecule type" value="Genomic_DNA"/>
</dbReference>
<dbReference type="PANTHER" id="PTHR12378">
    <property type="entry name" value="DESUMOYLATING ISOPEPTIDASE"/>
    <property type="match status" value="1"/>
</dbReference>
<dbReference type="GO" id="GO:0070646">
    <property type="term" value="P:protein modification by small protein removal"/>
    <property type="evidence" value="ECO:0007669"/>
    <property type="project" value="TreeGrafter"/>
</dbReference>
<dbReference type="InterPro" id="IPR008580">
    <property type="entry name" value="PPPDE_dom"/>
</dbReference>
<accession>A0A5B6WD54</accession>
<gene>
    <name evidence="6" type="primary">desi1</name>
    <name evidence="6" type="ORF">EPI10_019878</name>
</gene>
<dbReference type="Pfam" id="PF05903">
    <property type="entry name" value="Peptidase_C97"/>
    <property type="match status" value="1"/>
</dbReference>
<evidence type="ECO:0000256" key="1">
    <source>
        <dbReference type="ARBA" id="ARBA00008140"/>
    </source>
</evidence>